<keyword evidence="1" id="KW-0812">Transmembrane</keyword>
<dbReference type="EMBL" id="QREI01000001">
    <property type="protein sequence ID" value="REE27956.1"/>
    <property type="molecule type" value="Genomic_DNA"/>
</dbReference>
<accession>A0A3D9N924</accession>
<evidence type="ECO:0000313" key="2">
    <source>
        <dbReference type="EMBL" id="REE27956.1"/>
    </source>
</evidence>
<comment type="caution">
    <text evidence="2">The sequence shown here is derived from an EMBL/GenBank/DDBJ whole genome shotgun (WGS) entry which is preliminary data.</text>
</comment>
<keyword evidence="1" id="KW-1133">Transmembrane helix</keyword>
<sequence length="58" mass="6549">MNLIITILQEVNIDEKLKGAPDSGYGVGVFIGSLLPFLILVGLAYIVYRYNKNRYKDE</sequence>
<gene>
    <name evidence="2" type="ORF">DFQ09_101797</name>
</gene>
<organism evidence="2 3">
    <name type="scientific">Winogradskyella pacifica</name>
    <dbReference type="NCBI Taxonomy" id="664642"/>
    <lineage>
        <taxon>Bacteria</taxon>
        <taxon>Pseudomonadati</taxon>
        <taxon>Bacteroidota</taxon>
        <taxon>Flavobacteriia</taxon>
        <taxon>Flavobacteriales</taxon>
        <taxon>Flavobacteriaceae</taxon>
        <taxon>Winogradskyella</taxon>
    </lineage>
</organism>
<dbReference type="AlphaFoldDB" id="A0A3D9N924"/>
<feature type="transmembrane region" description="Helical" evidence="1">
    <location>
        <begin position="25"/>
        <end position="48"/>
    </location>
</feature>
<protein>
    <submittedName>
        <fullName evidence="2">Uncharacterized protein</fullName>
    </submittedName>
</protein>
<keyword evidence="1" id="KW-0472">Membrane</keyword>
<evidence type="ECO:0000256" key="1">
    <source>
        <dbReference type="SAM" id="Phobius"/>
    </source>
</evidence>
<reference evidence="2 3" key="1">
    <citation type="submission" date="2018-07" db="EMBL/GenBank/DDBJ databases">
        <title>Genomic Encyclopedia of Type Strains, Phase III (KMG-III): the genomes of soil and plant-associated and newly described type strains.</title>
        <authorList>
            <person name="Whitman W."/>
        </authorList>
    </citation>
    <scope>NUCLEOTIDE SEQUENCE [LARGE SCALE GENOMIC DNA]</scope>
    <source>
        <strain evidence="2 3">CECT 7948</strain>
    </source>
</reference>
<keyword evidence="3" id="KW-1185">Reference proteome</keyword>
<name>A0A3D9N924_9FLAO</name>
<dbReference type="Proteomes" id="UP000256919">
    <property type="component" value="Unassembled WGS sequence"/>
</dbReference>
<evidence type="ECO:0000313" key="3">
    <source>
        <dbReference type="Proteomes" id="UP000256919"/>
    </source>
</evidence>
<proteinExistence type="predicted"/>
<dbReference type="RefSeq" id="WP_181897138.1">
    <property type="nucleotide sequence ID" value="NZ_QREI01000001.1"/>
</dbReference>